<gene>
    <name evidence="1" type="ORF">HB912_12350</name>
</gene>
<reference evidence="1 2" key="1">
    <citation type="submission" date="2020-03" db="EMBL/GenBank/DDBJ databases">
        <title>Soil Listeria distribution.</title>
        <authorList>
            <person name="Liao J."/>
            <person name="Wiedmann M."/>
        </authorList>
    </citation>
    <scope>NUCLEOTIDE SEQUENCE [LARGE SCALE GENOMIC DNA]</scope>
    <source>
        <strain evidence="1 2">FSL L7-1507</strain>
    </source>
</reference>
<organism evidence="1 2">
    <name type="scientific">Listeria aquatica</name>
    <dbReference type="NCBI Taxonomy" id="1494960"/>
    <lineage>
        <taxon>Bacteria</taxon>
        <taxon>Bacillati</taxon>
        <taxon>Bacillota</taxon>
        <taxon>Bacilli</taxon>
        <taxon>Bacillales</taxon>
        <taxon>Listeriaceae</taxon>
        <taxon>Listeria</taxon>
    </lineage>
</organism>
<dbReference type="AlphaFoldDB" id="A0A841ZP62"/>
<protein>
    <submittedName>
        <fullName evidence="1">Uncharacterized protein</fullName>
    </submittedName>
</protein>
<comment type="caution">
    <text evidence="1">The sequence shown here is derived from an EMBL/GenBank/DDBJ whole genome shotgun (WGS) entry which is preliminary data.</text>
</comment>
<evidence type="ECO:0000313" key="2">
    <source>
        <dbReference type="Proteomes" id="UP000559885"/>
    </source>
</evidence>
<dbReference type="Proteomes" id="UP000559885">
    <property type="component" value="Unassembled WGS sequence"/>
</dbReference>
<sequence>MNRVELSMFEYAVFVFNELVSSQQRNDFKPFTIIWKSNVGFVTARTVYYKNDLYPVLNQTIKSDFITYDLFKPEKEKYDVFSMVRHTVYDYFDATYSPERFSIIDRPDILMEKLVELSKIEYDSNVLTPSYSTVWNVETIDAKLSFPFIDNNILQITQPVTLISKN</sequence>
<name>A0A841ZP62_9LIST</name>
<evidence type="ECO:0000313" key="1">
    <source>
        <dbReference type="EMBL" id="MBC1522439.1"/>
    </source>
</evidence>
<dbReference type="RefSeq" id="WP_185374993.1">
    <property type="nucleotide sequence ID" value="NZ_JAARRM010000007.1"/>
</dbReference>
<accession>A0A841ZP62</accession>
<dbReference type="EMBL" id="JAARRM010000007">
    <property type="protein sequence ID" value="MBC1522439.1"/>
    <property type="molecule type" value="Genomic_DNA"/>
</dbReference>
<proteinExistence type="predicted"/>